<accession>A0AA41QC88</accession>
<dbReference type="AlphaFoldDB" id="A0AA41QC88"/>
<comment type="caution">
    <text evidence="1">The sequence shown here is derived from an EMBL/GenBank/DDBJ whole genome shotgun (WGS) entry which is preliminary data.</text>
</comment>
<dbReference type="RefSeq" id="WP_236087673.1">
    <property type="nucleotide sequence ID" value="NZ_JAKGSG010000011.1"/>
</dbReference>
<name>A0AA41QC88_9MICO</name>
<evidence type="ECO:0000313" key="1">
    <source>
        <dbReference type="EMBL" id="MCF4119961.1"/>
    </source>
</evidence>
<sequence length="251" mass="27479">MPTSITFTDPEKLIDRTETTTVRLTVGDDGWDDGWDDGAIVPTDQWQPLGTADAELSRANDDAAPSTVIELVSGLLDHVIAHSTIAETPDVLDPLSGRHPATFVGFTDSDPGKRTTTTDWSTDRRIGVHLDNFDRLPVADRTLARRRLGINLGPGTRWLLVATTDVLDICQTLGTDDPGHYPHTDDLRRYVADGHPLRLLRLLRIRLDPGDAYIAPTELLPHDGSTLGASDPSRIAFWLGDWPVGILPSLI</sequence>
<evidence type="ECO:0000313" key="2">
    <source>
        <dbReference type="Proteomes" id="UP001165405"/>
    </source>
</evidence>
<reference evidence="1" key="1">
    <citation type="submission" date="2022-01" db="EMBL/GenBank/DDBJ databases">
        <title>Antribacter sp. nov., isolated from Guizhou of China.</title>
        <authorList>
            <person name="Chengliang C."/>
            <person name="Ya Z."/>
        </authorList>
    </citation>
    <scope>NUCLEOTIDE SEQUENCE</scope>
    <source>
        <strain evidence="1">KLBMP 9083</strain>
    </source>
</reference>
<dbReference type="Proteomes" id="UP001165405">
    <property type="component" value="Unassembled WGS sequence"/>
</dbReference>
<organism evidence="1 2">
    <name type="scientific">Antribacter soli</name>
    <dbReference type="NCBI Taxonomy" id="2910976"/>
    <lineage>
        <taxon>Bacteria</taxon>
        <taxon>Bacillati</taxon>
        <taxon>Actinomycetota</taxon>
        <taxon>Actinomycetes</taxon>
        <taxon>Micrococcales</taxon>
        <taxon>Promicromonosporaceae</taxon>
        <taxon>Antribacter</taxon>
    </lineage>
</organism>
<proteinExistence type="predicted"/>
<gene>
    <name evidence="1" type="ORF">L1785_03120</name>
</gene>
<protein>
    <submittedName>
        <fullName evidence="1">Uncharacterized protein</fullName>
    </submittedName>
</protein>
<keyword evidence="2" id="KW-1185">Reference proteome</keyword>
<dbReference type="EMBL" id="JAKGSG010000011">
    <property type="protein sequence ID" value="MCF4119961.1"/>
    <property type="molecule type" value="Genomic_DNA"/>
</dbReference>